<feature type="region of interest" description="Disordered" evidence="1">
    <location>
        <begin position="1"/>
        <end position="52"/>
    </location>
</feature>
<evidence type="ECO:0000313" key="2">
    <source>
        <dbReference type="EMBL" id="KAJ3112310.1"/>
    </source>
</evidence>
<gene>
    <name evidence="2" type="ORF">HK100_002382</name>
</gene>
<evidence type="ECO:0000256" key="1">
    <source>
        <dbReference type="SAM" id="MobiDB-lite"/>
    </source>
</evidence>
<name>A0AAD5SVG2_9FUNG</name>
<dbReference type="Proteomes" id="UP001211907">
    <property type="component" value="Unassembled WGS sequence"/>
</dbReference>
<comment type="caution">
    <text evidence="2">The sequence shown here is derived from an EMBL/GenBank/DDBJ whole genome shotgun (WGS) entry which is preliminary data.</text>
</comment>
<dbReference type="EMBL" id="JADGJH010001556">
    <property type="protein sequence ID" value="KAJ3112310.1"/>
    <property type="molecule type" value="Genomic_DNA"/>
</dbReference>
<organism evidence="2 3">
    <name type="scientific">Physocladia obscura</name>
    <dbReference type="NCBI Taxonomy" id="109957"/>
    <lineage>
        <taxon>Eukaryota</taxon>
        <taxon>Fungi</taxon>
        <taxon>Fungi incertae sedis</taxon>
        <taxon>Chytridiomycota</taxon>
        <taxon>Chytridiomycota incertae sedis</taxon>
        <taxon>Chytridiomycetes</taxon>
        <taxon>Chytridiales</taxon>
        <taxon>Chytriomycetaceae</taxon>
        <taxon>Physocladia</taxon>
    </lineage>
</organism>
<feature type="compositionally biased region" description="Polar residues" evidence="1">
    <location>
        <begin position="18"/>
        <end position="46"/>
    </location>
</feature>
<protein>
    <submittedName>
        <fullName evidence="2">Uncharacterized protein</fullName>
    </submittedName>
</protein>
<sequence length="130" mass="13679">MATTAATSDGTLVHEDNLSTTVSESRTATNKSVEGIATETQSQTSAEAPATISKRVSTMANEIRRSVGGWVSGTSALKEGSSDASGKQLEMITTAETKTKATSRLSIPGFQKLRKEIGSMFDGLEYTISL</sequence>
<dbReference type="AlphaFoldDB" id="A0AAD5SVG2"/>
<proteinExistence type="predicted"/>
<feature type="compositionally biased region" description="Polar residues" evidence="1">
    <location>
        <begin position="1"/>
        <end position="10"/>
    </location>
</feature>
<evidence type="ECO:0000313" key="3">
    <source>
        <dbReference type="Proteomes" id="UP001211907"/>
    </source>
</evidence>
<keyword evidence="3" id="KW-1185">Reference proteome</keyword>
<accession>A0AAD5SVG2</accession>
<reference evidence="2" key="1">
    <citation type="submission" date="2020-05" db="EMBL/GenBank/DDBJ databases">
        <title>Phylogenomic resolution of chytrid fungi.</title>
        <authorList>
            <person name="Stajich J.E."/>
            <person name="Amses K."/>
            <person name="Simmons R."/>
            <person name="Seto K."/>
            <person name="Myers J."/>
            <person name="Bonds A."/>
            <person name="Quandt C.A."/>
            <person name="Barry K."/>
            <person name="Liu P."/>
            <person name="Grigoriev I."/>
            <person name="Longcore J.E."/>
            <person name="James T.Y."/>
        </authorList>
    </citation>
    <scope>NUCLEOTIDE SEQUENCE</scope>
    <source>
        <strain evidence="2">JEL0513</strain>
    </source>
</reference>